<feature type="region of interest" description="Disordered" evidence="1">
    <location>
        <begin position="48"/>
        <end position="80"/>
    </location>
</feature>
<reference evidence="2" key="1">
    <citation type="submission" date="2020-05" db="UniProtKB">
        <authorList>
            <consortium name="EnsemblMetazoa"/>
        </authorList>
    </citation>
    <scope>IDENTIFICATION</scope>
    <source>
        <strain evidence="2">Jacobina</strain>
    </source>
</reference>
<sequence>MLDVPTIVTLSTRIILKFQKNERYNSNHKFQRNHSLFGTVWSSIRRRSGAPPVRKIPDSTATTNGLNHVQRPPPAPEPQESVEQFHMRPLLIANTPTQPMIAEDPATPILLPVQTRAPPPPERLRRIASGLKLANQTMFVAGFAPEAIEMHTMPHDHLPNHRASFHGRATSELNGSATAERLVHSTPGSPQERRMGSTEVIGSAESLVGRVLVEQGLGKYCDADFVRYTSREMQEALEMTKEEMDYAAHELLQRNPKRPDAPL</sequence>
<evidence type="ECO:0000313" key="2">
    <source>
        <dbReference type="EnsemblMetazoa" id="LLOJ003759-PA"/>
    </source>
</evidence>
<evidence type="ECO:0000313" key="3">
    <source>
        <dbReference type="Proteomes" id="UP000092461"/>
    </source>
</evidence>
<dbReference type="VEuPathDB" id="VectorBase:LLONM1_004985"/>
<dbReference type="EnsemblMetazoa" id="LLOJ003759-RA">
    <property type="protein sequence ID" value="LLOJ003759-PA"/>
    <property type="gene ID" value="LLOJ003759"/>
</dbReference>
<dbReference type="VEuPathDB" id="VectorBase:LLOJ003759"/>
<protein>
    <submittedName>
        <fullName evidence="2">Uncharacterized protein</fullName>
    </submittedName>
</protein>
<keyword evidence="3" id="KW-1185">Reference proteome</keyword>
<evidence type="ECO:0000256" key="1">
    <source>
        <dbReference type="SAM" id="MobiDB-lite"/>
    </source>
</evidence>
<dbReference type="EMBL" id="AJWK01012035">
    <property type="status" value="NOT_ANNOTATED_CDS"/>
    <property type="molecule type" value="Genomic_DNA"/>
</dbReference>
<dbReference type="AlphaFoldDB" id="A0A1B0CH47"/>
<proteinExistence type="predicted"/>
<accession>A0A1B0CH47</accession>
<name>A0A1B0CH47_LUTLO</name>
<dbReference type="Proteomes" id="UP000092461">
    <property type="component" value="Unassembled WGS sequence"/>
</dbReference>
<organism evidence="2 3">
    <name type="scientific">Lutzomyia longipalpis</name>
    <name type="common">Sand fly</name>
    <dbReference type="NCBI Taxonomy" id="7200"/>
    <lineage>
        <taxon>Eukaryota</taxon>
        <taxon>Metazoa</taxon>
        <taxon>Ecdysozoa</taxon>
        <taxon>Arthropoda</taxon>
        <taxon>Hexapoda</taxon>
        <taxon>Insecta</taxon>
        <taxon>Pterygota</taxon>
        <taxon>Neoptera</taxon>
        <taxon>Endopterygota</taxon>
        <taxon>Diptera</taxon>
        <taxon>Nematocera</taxon>
        <taxon>Psychodoidea</taxon>
        <taxon>Psychodidae</taxon>
        <taxon>Lutzomyia</taxon>
        <taxon>Lutzomyia</taxon>
    </lineage>
</organism>